<keyword evidence="1" id="KW-0812">Transmembrane</keyword>
<feature type="transmembrane region" description="Helical" evidence="1">
    <location>
        <begin position="166"/>
        <end position="189"/>
    </location>
</feature>
<protein>
    <recommendedName>
        <fullName evidence="2">VTT domain-containing protein</fullName>
    </recommendedName>
</protein>
<dbReference type="InterPro" id="IPR032816">
    <property type="entry name" value="VTT_dom"/>
</dbReference>
<evidence type="ECO:0000313" key="4">
    <source>
        <dbReference type="Proteomes" id="UP000471521"/>
    </source>
</evidence>
<keyword evidence="1" id="KW-1133">Transmembrane helix</keyword>
<dbReference type="RefSeq" id="WP_325064081.1">
    <property type="nucleotide sequence ID" value="NZ_WUUU01000095.1"/>
</dbReference>
<evidence type="ECO:0000259" key="2">
    <source>
        <dbReference type="Pfam" id="PF09335"/>
    </source>
</evidence>
<proteinExistence type="predicted"/>
<evidence type="ECO:0000313" key="3">
    <source>
        <dbReference type="EMBL" id="MXR21243.1"/>
    </source>
</evidence>
<comment type="caution">
    <text evidence="3">The sequence shown here is derived from an EMBL/GenBank/DDBJ whole genome shotgun (WGS) entry which is preliminary data.</text>
</comment>
<dbReference type="AlphaFoldDB" id="A0A6B0SNZ6"/>
<feature type="transmembrane region" description="Helical" evidence="1">
    <location>
        <begin position="26"/>
        <end position="45"/>
    </location>
</feature>
<dbReference type="Pfam" id="PF09335">
    <property type="entry name" value="VTT_dom"/>
    <property type="match status" value="1"/>
</dbReference>
<organism evidence="3 4">
    <name type="scientific">Halobacterium bonnevillei</name>
    <dbReference type="NCBI Taxonomy" id="2692200"/>
    <lineage>
        <taxon>Archaea</taxon>
        <taxon>Methanobacteriati</taxon>
        <taxon>Methanobacteriota</taxon>
        <taxon>Stenosarchaea group</taxon>
        <taxon>Halobacteria</taxon>
        <taxon>Halobacteriales</taxon>
        <taxon>Halobacteriaceae</taxon>
        <taxon>Halobacterium</taxon>
    </lineage>
</organism>
<keyword evidence="4" id="KW-1185">Reference proteome</keyword>
<dbReference type="Proteomes" id="UP000471521">
    <property type="component" value="Unassembled WGS sequence"/>
</dbReference>
<reference evidence="3 4" key="1">
    <citation type="submission" date="2019-12" db="EMBL/GenBank/DDBJ databases">
        <title>Isolation and characterization of three novel carbon monoxide-oxidizing members of Halobacteria from salione crusts and soils.</title>
        <authorList>
            <person name="Myers M.R."/>
            <person name="King G.M."/>
        </authorList>
    </citation>
    <scope>NUCLEOTIDE SEQUENCE [LARGE SCALE GENOMIC DNA]</scope>
    <source>
        <strain evidence="3 4">PCN9</strain>
    </source>
</reference>
<dbReference type="EMBL" id="WUUU01000095">
    <property type="protein sequence ID" value="MXR21243.1"/>
    <property type="molecule type" value="Genomic_DNA"/>
</dbReference>
<gene>
    <name evidence="3" type="ORF">GRX66_11745</name>
</gene>
<accession>A0A6B0SNZ6</accession>
<evidence type="ECO:0000256" key="1">
    <source>
        <dbReference type="SAM" id="Phobius"/>
    </source>
</evidence>
<feature type="domain" description="VTT" evidence="2">
    <location>
        <begin position="45"/>
        <end position="181"/>
    </location>
</feature>
<feature type="transmembrane region" description="Helical" evidence="1">
    <location>
        <begin position="131"/>
        <end position="154"/>
    </location>
</feature>
<keyword evidence="1" id="KW-0472">Membrane</keyword>
<name>A0A6B0SNZ6_9EURY</name>
<sequence>MSPSAAVAASIDIAGIENAVRAATGWPGLGVIFVYSFLIAFVLPFPSEVVLCSAGYVCAETAHLGLGIPSPLVVSFVVLSSSVGKAAGSIVALRVGYGASHSGPVMRAARRLGFDPVQWSRRRMVELVRRYGYYGMALGLSVPGFPDTISIYVFSVIEKDYRRFAAAAFTGSVGRLAVTIAVLEGALVVA</sequence>